<dbReference type="AlphaFoldDB" id="A0AAN7U3N3"/>
<dbReference type="PANTHER" id="PTHR12905">
    <property type="entry name" value="METALLOPHOSPHOESTERASE"/>
    <property type="match status" value="1"/>
</dbReference>
<proteinExistence type="predicted"/>
<dbReference type="SUPFAM" id="SSF56300">
    <property type="entry name" value="Metallo-dependent phosphatases"/>
    <property type="match status" value="1"/>
</dbReference>
<dbReference type="InterPro" id="IPR051693">
    <property type="entry name" value="UPF0046_metallophosphoest"/>
</dbReference>
<reference evidence="2 3" key="1">
    <citation type="submission" date="2023-10" db="EMBL/GenBank/DDBJ databases">
        <title>Draft genome sequence of Xylaria bambusicola isolate GMP-LS, the root and basal stem rot pathogen of sugarcane in Indonesia.</title>
        <authorList>
            <person name="Selvaraj P."/>
            <person name="Muralishankar V."/>
            <person name="Muruganantham S."/>
            <person name="Sp S."/>
            <person name="Haryani S."/>
            <person name="Lau K.J.X."/>
            <person name="Naqvi N.I."/>
        </authorList>
    </citation>
    <scope>NUCLEOTIDE SEQUENCE [LARGE SCALE GENOMIC DNA]</scope>
    <source>
        <strain evidence="2">GMP-LS</strain>
    </source>
</reference>
<dbReference type="EMBL" id="JAWHQM010000001">
    <property type="protein sequence ID" value="KAK5624780.1"/>
    <property type="molecule type" value="Genomic_DNA"/>
</dbReference>
<comment type="caution">
    <text evidence="2">The sequence shown here is derived from an EMBL/GenBank/DDBJ whole genome shotgun (WGS) entry which is preliminary data.</text>
</comment>
<dbReference type="Gene3D" id="3.60.21.10">
    <property type="match status" value="1"/>
</dbReference>
<organism evidence="2 3">
    <name type="scientific">Xylaria bambusicola</name>
    <dbReference type="NCBI Taxonomy" id="326684"/>
    <lineage>
        <taxon>Eukaryota</taxon>
        <taxon>Fungi</taxon>
        <taxon>Dikarya</taxon>
        <taxon>Ascomycota</taxon>
        <taxon>Pezizomycotina</taxon>
        <taxon>Sordariomycetes</taxon>
        <taxon>Xylariomycetidae</taxon>
        <taxon>Xylariales</taxon>
        <taxon>Xylariaceae</taxon>
        <taxon>Xylaria</taxon>
    </lineage>
</organism>
<dbReference type="PANTHER" id="PTHR12905:SF18">
    <property type="entry name" value="ESTER HYDROLASE, PUTATIVE (AFU_ORTHOLOGUE AFUA_4G03130)-RELATED"/>
    <property type="match status" value="1"/>
</dbReference>
<sequence length="325" mass="37178">MGLLVKIGLRRRIEWEPRTVLDWFLESPLQGIIYFLYPIILWLRGNPVRPPKNRAPIKVVFLSDTHDSIVQKVPDGDLLIHCGDMTNDGTAASIQKQIDWLASLPHQHKVVVCGNHDSWFDLNSRTEEDILGHRTVDLKTVHYLERRSITLSFKDNRKLNIYGAPDLPQCGGSEMAFQYTIDQHPWKGTIPLDTDILVTHTPPMLHRDLLLGCPGLLAEIWRKRPKVHVFGHVHCSRGIEAVYWDDCQKAYEDLMLRRKRGPIYDMIPNPGWIDAFRVLYHAAKGILWQWFWLGGMSNGSILINAAMQAGTSGKLTDQPPLIVEM</sequence>
<feature type="domain" description="Calcineurin-like phosphoesterase" evidence="1">
    <location>
        <begin position="58"/>
        <end position="235"/>
    </location>
</feature>
<evidence type="ECO:0000313" key="2">
    <source>
        <dbReference type="EMBL" id="KAK5624780.1"/>
    </source>
</evidence>
<dbReference type="InterPro" id="IPR004843">
    <property type="entry name" value="Calcineurin-like_PHP"/>
</dbReference>
<dbReference type="InterPro" id="IPR029052">
    <property type="entry name" value="Metallo-depent_PP-like"/>
</dbReference>
<keyword evidence="3" id="KW-1185">Reference proteome</keyword>
<gene>
    <name evidence="2" type="ORF">RRF57_000496</name>
</gene>
<dbReference type="Pfam" id="PF00149">
    <property type="entry name" value="Metallophos"/>
    <property type="match status" value="1"/>
</dbReference>
<dbReference type="CDD" id="cd07379">
    <property type="entry name" value="MPP_239FB"/>
    <property type="match status" value="1"/>
</dbReference>
<accession>A0AAN7U3N3</accession>
<evidence type="ECO:0000313" key="3">
    <source>
        <dbReference type="Proteomes" id="UP001305414"/>
    </source>
</evidence>
<dbReference type="Proteomes" id="UP001305414">
    <property type="component" value="Unassembled WGS sequence"/>
</dbReference>
<name>A0AAN7U3N3_9PEZI</name>
<dbReference type="GO" id="GO:0016787">
    <property type="term" value="F:hydrolase activity"/>
    <property type="evidence" value="ECO:0007669"/>
    <property type="project" value="InterPro"/>
</dbReference>
<evidence type="ECO:0000259" key="1">
    <source>
        <dbReference type="Pfam" id="PF00149"/>
    </source>
</evidence>
<protein>
    <recommendedName>
        <fullName evidence="1">Calcineurin-like phosphoesterase domain-containing protein</fullName>
    </recommendedName>
</protein>